<protein>
    <recommendedName>
        <fullName evidence="3">Retrovirus-related Pol polyprotein from transposon TNT 1-94</fullName>
    </recommendedName>
</protein>
<evidence type="ECO:0000313" key="1">
    <source>
        <dbReference type="EMBL" id="KAI5407082.1"/>
    </source>
</evidence>
<name>A0A9D4WSI1_PEA</name>
<sequence length="210" mass="23775">MASETNSTNATKNTVNESSSVSTFNSKNIFKTFTQQVTLKLDENNFRSWKQQIKGIIRTHKLHRFLVNPDLPPQYLTDADCTNDVENPAFVTREQQDSLLFTWLLTTLSDSVLPRSIDDPISHRDQLEAILDGLPEEFNVLASIIRYRPSLCPIIEAESMLLDHEAKLDKSKKTVLTEPLSISAAQASPHNSQSASQVPPSDSYEFYLWF</sequence>
<accession>A0A9D4WSI1</accession>
<proteinExistence type="predicted"/>
<keyword evidence="2" id="KW-1185">Reference proteome</keyword>
<comment type="caution">
    <text evidence="1">The sequence shown here is derived from an EMBL/GenBank/DDBJ whole genome shotgun (WGS) entry which is preliminary data.</text>
</comment>
<gene>
    <name evidence="1" type="ORF">KIW84_053364</name>
</gene>
<dbReference type="Gramene" id="Psat05G0336400-T1">
    <property type="protein sequence ID" value="KAI5407082.1"/>
    <property type="gene ID" value="KIW84_053364"/>
</dbReference>
<dbReference type="PANTHER" id="PTHR47481">
    <property type="match status" value="1"/>
</dbReference>
<dbReference type="PANTHER" id="PTHR47481:SF30">
    <property type="entry name" value="CCHC-TYPE DOMAIN-CONTAINING PROTEIN"/>
    <property type="match status" value="1"/>
</dbReference>
<evidence type="ECO:0000313" key="2">
    <source>
        <dbReference type="Proteomes" id="UP001058974"/>
    </source>
</evidence>
<organism evidence="1 2">
    <name type="scientific">Pisum sativum</name>
    <name type="common">Garden pea</name>
    <name type="synonym">Lathyrus oleraceus</name>
    <dbReference type="NCBI Taxonomy" id="3888"/>
    <lineage>
        <taxon>Eukaryota</taxon>
        <taxon>Viridiplantae</taxon>
        <taxon>Streptophyta</taxon>
        <taxon>Embryophyta</taxon>
        <taxon>Tracheophyta</taxon>
        <taxon>Spermatophyta</taxon>
        <taxon>Magnoliopsida</taxon>
        <taxon>eudicotyledons</taxon>
        <taxon>Gunneridae</taxon>
        <taxon>Pentapetalae</taxon>
        <taxon>rosids</taxon>
        <taxon>fabids</taxon>
        <taxon>Fabales</taxon>
        <taxon>Fabaceae</taxon>
        <taxon>Papilionoideae</taxon>
        <taxon>50 kb inversion clade</taxon>
        <taxon>NPAAA clade</taxon>
        <taxon>Hologalegina</taxon>
        <taxon>IRL clade</taxon>
        <taxon>Fabeae</taxon>
        <taxon>Lathyrus</taxon>
    </lineage>
</organism>
<evidence type="ECO:0008006" key="3">
    <source>
        <dbReference type="Google" id="ProtNLM"/>
    </source>
</evidence>
<dbReference type="AlphaFoldDB" id="A0A9D4WSI1"/>
<dbReference type="EMBL" id="JAMSHJ010000005">
    <property type="protein sequence ID" value="KAI5407082.1"/>
    <property type="molecule type" value="Genomic_DNA"/>
</dbReference>
<dbReference type="Proteomes" id="UP001058974">
    <property type="component" value="Chromosome 5"/>
</dbReference>
<reference evidence="1 2" key="1">
    <citation type="journal article" date="2022" name="Nat. Genet.">
        <title>Improved pea reference genome and pan-genome highlight genomic features and evolutionary characteristics.</title>
        <authorList>
            <person name="Yang T."/>
            <person name="Liu R."/>
            <person name="Luo Y."/>
            <person name="Hu S."/>
            <person name="Wang D."/>
            <person name="Wang C."/>
            <person name="Pandey M.K."/>
            <person name="Ge S."/>
            <person name="Xu Q."/>
            <person name="Li N."/>
            <person name="Li G."/>
            <person name="Huang Y."/>
            <person name="Saxena R.K."/>
            <person name="Ji Y."/>
            <person name="Li M."/>
            <person name="Yan X."/>
            <person name="He Y."/>
            <person name="Liu Y."/>
            <person name="Wang X."/>
            <person name="Xiang C."/>
            <person name="Varshney R.K."/>
            <person name="Ding H."/>
            <person name="Gao S."/>
            <person name="Zong X."/>
        </authorList>
    </citation>
    <scope>NUCLEOTIDE SEQUENCE [LARGE SCALE GENOMIC DNA]</scope>
    <source>
        <strain evidence="1 2">cv. Zhongwan 6</strain>
    </source>
</reference>